<dbReference type="Proteomes" id="UP000750711">
    <property type="component" value="Unassembled WGS sequence"/>
</dbReference>
<gene>
    <name evidence="4" type="ORF">GP486_004217</name>
</gene>
<evidence type="ECO:0000313" key="4">
    <source>
        <dbReference type="EMBL" id="KAH0559270.1"/>
    </source>
</evidence>
<dbReference type="GO" id="GO:0030127">
    <property type="term" value="C:COPII vesicle coat"/>
    <property type="evidence" value="ECO:0007669"/>
    <property type="project" value="InterPro"/>
</dbReference>
<organism evidence="4 5">
    <name type="scientific">Trichoglossum hirsutum</name>
    <dbReference type="NCBI Taxonomy" id="265104"/>
    <lineage>
        <taxon>Eukaryota</taxon>
        <taxon>Fungi</taxon>
        <taxon>Dikarya</taxon>
        <taxon>Ascomycota</taxon>
        <taxon>Pezizomycotina</taxon>
        <taxon>Geoglossomycetes</taxon>
        <taxon>Geoglossales</taxon>
        <taxon>Geoglossaceae</taxon>
        <taxon>Trichoglossum</taxon>
    </lineage>
</organism>
<dbReference type="AlphaFoldDB" id="A0A9P8LBL7"/>
<dbReference type="PANTHER" id="PTHR13803:SF4">
    <property type="entry name" value="SECRETORY 24CD, ISOFORM C"/>
    <property type="match status" value="1"/>
</dbReference>
<dbReference type="SUPFAM" id="SSF81811">
    <property type="entry name" value="Helical domain of Sec23/24"/>
    <property type="match status" value="1"/>
</dbReference>
<evidence type="ECO:0000259" key="3">
    <source>
        <dbReference type="Pfam" id="PF04815"/>
    </source>
</evidence>
<dbReference type="GO" id="GO:0000149">
    <property type="term" value="F:SNARE binding"/>
    <property type="evidence" value="ECO:0007669"/>
    <property type="project" value="TreeGrafter"/>
</dbReference>
<dbReference type="GO" id="GO:0000139">
    <property type="term" value="C:Golgi membrane"/>
    <property type="evidence" value="ECO:0007669"/>
    <property type="project" value="UniProtKB-SubCell"/>
</dbReference>
<dbReference type="SUPFAM" id="SSF82754">
    <property type="entry name" value="C-terminal, gelsolin-like domain of Sec23/24"/>
    <property type="match status" value="1"/>
</dbReference>
<proteinExistence type="predicted"/>
<dbReference type="PANTHER" id="PTHR13803">
    <property type="entry name" value="SEC24-RELATED PROTEIN"/>
    <property type="match status" value="1"/>
</dbReference>
<evidence type="ECO:0000256" key="1">
    <source>
        <dbReference type="ARBA" id="ARBA00004255"/>
    </source>
</evidence>
<dbReference type="Pfam" id="PF00626">
    <property type="entry name" value="Gelsolin"/>
    <property type="match status" value="1"/>
</dbReference>
<dbReference type="EMBL" id="JAGHQM010000640">
    <property type="protein sequence ID" value="KAH0559270.1"/>
    <property type="molecule type" value="Genomic_DNA"/>
</dbReference>
<dbReference type="InterPro" id="IPR036180">
    <property type="entry name" value="Gelsolin-like_dom_sf"/>
</dbReference>
<name>A0A9P8LBL7_9PEZI</name>
<evidence type="ECO:0000259" key="2">
    <source>
        <dbReference type="Pfam" id="PF00626"/>
    </source>
</evidence>
<dbReference type="Pfam" id="PF04815">
    <property type="entry name" value="Sec23_helical"/>
    <property type="match status" value="1"/>
</dbReference>
<sequence>MTERSLKDIRGAMTEKTVDVLAGYRKNFSGSHPPGQLVLPENLKEFGMHMLGVLKSRAFKGGHEYSDRRTHDMRMIKSMGAMELSLYLYPRIIAIHNLGEQDGFPGENGHLVMPPAVRASFSRIEEGGVYLVDNGQICLLWIHSHVSPNLLVDLFGEPYTTLQSLDPTNTKLPVLETHLNAQVRNIVQYLSTIRGSKALTVQLARQGLDGAEYEFARLLVEDRNNEAQSYVDWLVHVHRHIQLEARASP</sequence>
<evidence type="ECO:0000313" key="5">
    <source>
        <dbReference type="Proteomes" id="UP000750711"/>
    </source>
</evidence>
<protein>
    <submittedName>
        <fullName evidence="4">Uncharacterized protein</fullName>
    </submittedName>
</protein>
<keyword evidence="5" id="KW-1185">Reference proteome</keyword>
<dbReference type="Gene3D" id="3.40.20.10">
    <property type="entry name" value="Severin"/>
    <property type="match status" value="1"/>
</dbReference>
<comment type="subcellular location">
    <subcellularLocation>
        <location evidence="1">Golgi apparatus membrane</location>
        <topology evidence="1">Peripheral membrane protein</topology>
        <orientation evidence="1">Cytoplasmic side</orientation>
    </subcellularLocation>
</comment>
<reference evidence="4" key="1">
    <citation type="submission" date="2021-03" db="EMBL/GenBank/DDBJ databases">
        <title>Comparative genomics and phylogenomic investigation of the class Geoglossomycetes provide insights into ecological specialization and systematics.</title>
        <authorList>
            <person name="Melie T."/>
            <person name="Pirro S."/>
            <person name="Miller A.N."/>
            <person name="Quandt A."/>
        </authorList>
    </citation>
    <scope>NUCLEOTIDE SEQUENCE</scope>
    <source>
        <strain evidence="4">CAQ_001_2017</strain>
    </source>
</reference>
<dbReference type="InterPro" id="IPR036175">
    <property type="entry name" value="Sec23/24_helical_dom_sf"/>
</dbReference>
<accession>A0A9P8LBL7</accession>
<feature type="domain" description="Gelsolin-like" evidence="2">
    <location>
        <begin position="111"/>
        <end position="184"/>
    </location>
</feature>
<dbReference type="InterPro" id="IPR050550">
    <property type="entry name" value="SEC23_SEC24_subfamily"/>
</dbReference>
<comment type="caution">
    <text evidence="4">The sequence shown here is derived from an EMBL/GenBank/DDBJ whole genome shotgun (WGS) entry which is preliminary data.</text>
</comment>
<dbReference type="GO" id="GO:0070971">
    <property type="term" value="C:endoplasmic reticulum exit site"/>
    <property type="evidence" value="ECO:0007669"/>
    <property type="project" value="TreeGrafter"/>
</dbReference>
<dbReference type="GO" id="GO:0006886">
    <property type="term" value="P:intracellular protein transport"/>
    <property type="evidence" value="ECO:0007669"/>
    <property type="project" value="InterPro"/>
</dbReference>
<feature type="domain" description="Sec23/Sec24 helical" evidence="3">
    <location>
        <begin position="3"/>
        <end position="84"/>
    </location>
</feature>
<dbReference type="InterPro" id="IPR006900">
    <property type="entry name" value="Sec23/24_helical_dom"/>
</dbReference>
<dbReference type="InterPro" id="IPR007123">
    <property type="entry name" value="Gelsolin-like_dom"/>
</dbReference>
<dbReference type="GO" id="GO:0090110">
    <property type="term" value="P:COPII-coated vesicle cargo loading"/>
    <property type="evidence" value="ECO:0007669"/>
    <property type="project" value="TreeGrafter"/>
</dbReference>
<dbReference type="GO" id="GO:0008270">
    <property type="term" value="F:zinc ion binding"/>
    <property type="evidence" value="ECO:0007669"/>
    <property type="project" value="TreeGrafter"/>
</dbReference>
<dbReference type="InterPro" id="IPR029006">
    <property type="entry name" value="ADF-H/Gelsolin-like_dom_sf"/>
</dbReference>
<dbReference type="Gene3D" id="1.20.120.730">
    <property type="entry name" value="Sec23/Sec24 helical domain"/>
    <property type="match status" value="1"/>
</dbReference>